<organism evidence="1 2">
    <name type="scientific">Capnocytophaga cynodegmi</name>
    <dbReference type="NCBI Taxonomy" id="28189"/>
    <lineage>
        <taxon>Bacteria</taxon>
        <taxon>Pseudomonadati</taxon>
        <taxon>Bacteroidota</taxon>
        <taxon>Flavobacteriia</taxon>
        <taxon>Flavobacteriales</taxon>
        <taxon>Flavobacteriaceae</taxon>
        <taxon>Capnocytophaga</taxon>
    </lineage>
</organism>
<keyword evidence="2" id="KW-1185">Reference proteome</keyword>
<dbReference type="AlphaFoldDB" id="A0A0B7HD30"/>
<evidence type="ECO:0000313" key="1">
    <source>
        <dbReference type="EMBL" id="CEN37606.1"/>
    </source>
</evidence>
<accession>A0A0B7HD30</accession>
<dbReference type="Proteomes" id="UP000038055">
    <property type="component" value="Unassembled WGS sequence"/>
</dbReference>
<evidence type="ECO:0000313" key="2">
    <source>
        <dbReference type="Proteomes" id="UP000038055"/>
    </source>
</evidence>
<dbReference type="EMBL" id="CDOD01000034">
    <property type="protein sequence ID" value="CEN37606.1"/>
    <property type="molecule type" value="Genomic_DNA"/>
</dbReference>
<sequence>MKDIFVILVVLLLFFILYPSDKDIKKTLETLSAKKEFKGGKDSSTDESPVNEFGIVKGLPPRSGTTKRSY</sequence>
<protein>
    <submittedName>
        <fullName evidence="1">Uncharacterized protein</fullName>
    </submittedName>
</protein>
<name>A0A0B7HD30_9FLAO</name>
<dbReference type="RefSeq" id="WP_041993244.1">
    <property type="nucleotide sequence ID" value="NZ_CDOD01000034.1"/>
</dbReference>
<reference evidence="2" key="1">
    <citation type="submission" date="2015-01" db="EMBL/GenBank/DDBJ databases">
        <authorList>
            <person name="MANFREDI Pablo"/>
        </authorList>
    </citation>
    <scope>NUCLEOTIDE SEQUENCE [LARGE SCALE GENOMIC DNA]</scope>
    <source>
        <strain evidence="2">Ccyn2B</strain>
    </source>
</reference>
<gene>
    <name evidence="1" type="ORF">CCYN2B_40150</name>
</gene>
<proteinExistence type="predicted"/>